<dbReference type="Proteomes" id="UP000314294">
    <property type="component" value="Unassembled WGS sequence"/>
</dbReference>
<dbReference type="EMBL" id="SRLO01000458">
    <property type="protein sequence ID" value="TNN55347.1"/>
    <property type="molecule type" value="Genomic_DNA"/>
</dbReference>
<sequence length="60" mass="6691">MDRQVAMETSDATTGMSRLPGGKLHRRVSRFSVPPDNMSTALESYINRILPLARMLTPSE</sequence>
<evidence type="ECO:0000313" key="2">
    <source>
        <dbReference type="EMBL" id="TNN55347.1"/>
    </source>
</evidence>
<name>A0A4Z2GP67_9TELE</name>
<comment type="caution">
    <text evidence="2">The sequence shown here is derived from an EMBL/GenBank/DDBJ whole genome shotgun (WGS) entry which is preliminary data.</text>
</comment>
<evidence type="ECO:0000256" key="1">
    <source>
        <dbReference type="SAM" id="MobiDB-lite"/>
    </source>
</evidence>
<gene>
    <name evidence="2" type="ORF">EYF80_034420</name>
</gene>
<dbReference type="AlphaFoldDB" id="A0A4Z2GP67"/>
<organism evidence="2 3">
    <name type="scientific">Liparis tanakae</name>
    <name type="common">Tanaka's snailfish</name>
    <dbReference type="NCBI Taxonomy" id="230148"/>
    <lineage>
        <taxon>Eukaryota</taxon>
        <taxon>Metazoa</taxon>
        <taxon>Chordata</taxon>
        <taxon>Craniata</taxon>
        <taxon>Vertebrata</taxon>
        <taxon>Euteleostomi</taxon>
        <taxon>Actinopterygii</taxon>
        <taxon>Neopterygii</taxon>
        <taxon>Teleostei</taxon>
        <taxon>Neoteleostei</taxon>
        <taxon>Acanthomorphata</taxon>
        <taxon>Eupercaria</taxon>
        <taxon>Perciformes</taxon>
        <taxon>Cottioidei</taxon>
        <taxon>Cottales</taxon>
        <taxon>Liparidae</taxon>
        <taxon>Liparis</taxon>
    </lineage>
</organism>
<proteinExistence type="predicted"/>
<feature type="region of interest" description="Disordered" evidence="1">
    <location>
        <begin position="1"/>
        <end position="32"/>
    </location>
</feature>
<evidence type="ECO:0000313" key="3">
    <source>
        <dbReference type="Proteomes" id="UP000314294"/>
    </source>
</evidence>
<protein>
    <submittedName>
        <fullName evidence="2">Uncharacterized protein</fullName>
    </submittedName>
</protein>
<keyword evidence="3" id="KW-1185">Reference proteome</keyword>
<accession>A0A4Z2GP67</accession>
<reference evidence="2 3" key="1">
    <citation type="submission" date="2019-03" db="EMBL/GenBank/DDBJ databases">
        <title>First draft genome of Liparis tanakae, snailfish: a comprehensive survey of snailfish specific genes.</title>
        <authorList>
            <person name="Kim W."/>
            <person name="Song I."/>
            <person name="Jeong J.-H."/>
            <person name="Kim D."/>
            <person name="Kim S."/>
            <person name="Ryu S."/>
            <person name="Song J.Y."/>
            <person name="Lee S.K."/>
        </authorList>
    </citation>
    <scope>NUCLEOTIDE SEQUENCE [LARGE SCALE GENOMIC DNA]</scope>
    <source>
        <tissue evidence="2">Muscle</tissue>
    </source>
</reference>